<dbReference type="PROSITE" id="PS00061">
    <property type="entry name" value="ADH_SHORT"/>
    <property type="match status" value="1"/>
</dbReference>
<dbReference type="PANTHER" id="PTHR42879:SF2">
    <property type="entry name" value="3-OXOACYL-[ACYL-CARRIER-PROTEIN] REDUCTASE FABG"/>
    <property type="match status" value="1"/>
</dbReference>
<evidence type="ECO:0000313" key="4">
    <source>
        <dbReference type="Proteomes" id="UP000199664"/>
    </source>
</evidence>
<dbReference type="InterPro" id="IPR002347">
    <property type="entry name" value="SDR_fam"/>
</dbReference>
<feature type="domain" description="Ketoreductase" evidence="2">
    <location>
        <begin position="8"/>
        <end position="188"/>
    </location>
</feature>
<dbReference type="SMART" id="SM00822">
    <property type="entry name" value="PKS_KR"/>
    <property type="match status" value="1"/>
</dbReference>
<dbReference type="PRINTS" id="PR00081">
    <property type="entry name" value="GDHRDH"/>
</dbReference>
<organism evidence="3 4">
    <name type="scientific">Bosea lupini</name>
    <dbReference type="NCBI Taxonomy" id="1036779"/>
    <lineage>
        <taxon>Bacteria</taxon>
        <taxon>Pseudomonadati</taxon>
        <taxon>Pseudomonadota</taxon>
        <taxon>Alphaproteobacteria</taxon>
        <taxon>Hyphomicrobiales</taxon>
        <taxon>Boseaceae</taxon>
        <taxon>Bosea</taxon>
    </lineage>
</organism>
<dbReference type="GO" id="GO:0032787">
    <property type="term" value="P:monocarboxylic acid metabolic process"/>
    <property type="evidence" value="ECO:0007669"/>
    <property type="project" value="UniProtKB-ARBA"/>
</dbReference>
<dbReference type="AlphaFoldDB" id="A0A1H7HFS8"/>
<dbReference type="FunFam" id="3.40.50.720:FF:000084">
    <property type="entry name" value="Short-chain dehydrogenase reductase"/>
    <property type="match status" value="1"/>
</dbReference>
<dbReference type="InterPro" id="IPR036291">
    <property type="entry name" value="NAD(P)-bd_dom_sf"/>
</dbReference>
<sequence>MTASDNPHTAIVTGAASGFGAVAARALHLAGHRVVVTDIDGDAARRLALELDPAGANAIAAVLDVRRPEDFERVRDEAIGHWGSVEILVNNAAVTVARPLLEIEPAEFNAVMATNAGGVFAGSQILGRHFKERGYGRIVNLASLAGQNGGTATGAHYAASKGAILTLTKVFARDLAPFGITVNAIAPGPMDTPLVHALVPAEKMPGLLANIPVGQLIDPGFVAEMIVLLASPAAASVTGACWDVNGGLFMR</sequence>
<protein>
    <submittedName>
        <fullName evidence="3">3-oxoacyl-[acyl-carrier protein] reductase</fullName>
    </submittedName>
</protein>
<dbReference type="CDD" id="cd05233">
    <property type="entry name" value="SDR_c"/>
    <property type="match status" value="1"/>
</dbReference>
<accession>A0A1H7HFS8</accession>
<dbReference type="OrthoDB" id="154414at2"/>
<dbReference type="PANTHER" id="PTHR42879">
    <property type="entry name" value="3-OXOACYL-(ACYL-CARRIER-PROTEIN) REDUCTASE"/>
    <property type="match status" value="1"/>
</dbReference>
<dbReference type="InterPro" id="IPR020904">
    <property type="entry name" value="Sc_DH/Rdtase_CS"/>
</dbReference>
<reference evidence="4" key="1">
    <citation type="submission" date="2016-10" db="EMBL/GenBank/DDBJ databases">
        <authorList>
            <person name="Varghese N."/>
            <person name="Submissions S."/>
        </authorList>
    </citation>
    <scope>NUCLEOTIDE SEQUENCE [LARGE SCALE GENOMIC DNA]</scope>
    <source>
        <strain evidence="4">LMG 26383,CCUG 61248,R- 45681</strain>
    </source>
</reference>
<keyword evidence="4" id="KW-1185">Reference proteome</keyword>
<dbReference type="InterPro" id="IPR057326">
    <property type="entry name" value="KR_dom"/>
</dbReference>
<evidence type="ECO:0000313" key="3">
    <source>
        <dbReference type="EMBL" id="SEK47095.1"/>
    </source>
</evidence>
<name>A0A1H7HFS8_9HYPH</name>
<dbReference type="Pfam" id="PF13561">
    <property type="entry name" value="adh_short_C2"/>
    <property type="match status" value="1"/>
</dbReference>
<dbReference type="PRINTS" id="PR00080">
    <property type="entry name" value="SDRFAMILY"/>
</dbReference>
<dbReference type="Gene3D" id="3.40.50.720">
    <property type="entry name" value="NAD(P)-binding Rossmann-like Domain"/>
    <property type="match status" value="1"/>
</dbReference>
<dbReference type="STRING" id="1036779.SAMN04515666_101598"/>
<dbReference type="EMBL" id="FOAN01000001">
    <property type="protein sequence ID" value="SEK47095.1"/>
    <property type="molecule type" value="Genomic_DNA"/>
</dbReference>
<dbReference type="RefSeq" id="WP_091829599.1">
    <property type="nucleotide sequence ID" value="NZ_FOAN01000001.1"/>
</dbReference>
<proteinExistence type="inferred from homology"/>
<gene>
    <name evidence="3" type="ORF">SAMN04515666_101598</name>
</gene>
<dbReference type="InterPro" id="IPR050259">
    <property type="entry name" value="SDR"/>
</dbReference>
<dbReference type="Proteomes" id="UP000199664">
    <property type="component" value="Unassembled WGS sequence"/>
</dbReference>
<dbReference type="SUPFAM" id="SSF51735">
    <property type="entry name" value="NAD(P)-binding Rossmann-fold domains"/>
    <property type="match status" value="1"/>
</dbReference>
<evidence type="ECO:0000256" key="1">
    <source>
        <dbReference type="ARBA" id="ARBA00006484"/>
    </source>
</evidence>
<evidence type="ECO:0000259" key="2">
    <source>
        <dbReference type="SMART" id="SM00822"/>
    </source>
</evidence>
<comment type="similarity">
    <text evidence="1">Belongs to the short-chain dehydrogenases/reductases (SDR) family.</text>
</comment>